<reference evidence="2" key="1">
    <citation type="submission" date="2018-05" db="EMBL/GenBank/DDBJ databases">
        <authorList>
            <person name="Lanie J.A."/>
            <person name="Ng W.-L."/>
            <person name="Kazmierczak K.M."/>
            <person name="Andrzejewski T.M."/>
            <person name="Davidsen T.M."/>
            <person name="Wayne K.J."/>
            <person name="Tettelin H."/>
            <person name="Glass J.I."/>
            <person name="Rusch D."/>
            <person name="Podicherti R."/>
            <person name="Tsui H.-C.T."/>
            <person name="Winkler M.E."/>
        </authorList>
    </citation>
    <scope>NUCLEOTIDE SEQUENCE</scope>
</reference>
<sequence>MELELIHHQPKKVKFQHPLLFLHGAYSGAWCWEEHFLEYFSSIGFECIALSLRGHGGSDSEQPLDQLSLKDYQDDLFSVIDTCSTSPVAIGHSMGGYLLQQIQHSKNIHASVLMASTPPSGLLPVFSNLFVQDPIRFQQWNWGNWMNAFQNVGTFSDFENRMLSGLMGEAPDKDYRHRYHQESKKALWEMCWAVSLTPSKNRKPLLVMGGSEDQLIPESFVRQTALHYAAEYQLIPGAGHSMMLCPEWEKSAEVLEQWLTGNVS</sequence>
<protein>
    <recommendedName>
        <fullName evidence="1">AB hydrolase-1 domain-containing protein</fullName>
    </recommendedName>
</protein>
<organism evidence="2">
    <name type="scientific">marine metagenome</name>
    <dbReference type="NCBI Taxonomy" id="408172"/>
    <lineage>
        <taxon>unclassified sequences</taxon>
        <taxon>metagenomes</taxon>
        <taxon>ecological metagenomes</taxon>
    </lineage>
</organism>
<dbReference type="AlphaFoldDB" id="A0A382UJQ5"/>
<name>A0A382UJQ5_9ZZZZ</name>
<dbReference type="PRINTS" id="PR00111">
    <property type="entry name" value="ABHYDROLASE"/>
</dbReference>
<dbReference type="GO" id="GO:0006654">
    <property type="term" value="P:phosphatidic acid biosynthetic process"/>
    <property type="evidence" value="ECO:0007669"/>
    <property type="project" value="TreeGrafter"/>
</dbReference>
<dbReference type="InterPro" id="IPR029058">
    <property type="entry name" value="AB_hydrolase_fold"/>
</dbReference>
<dbReference type="EMBL" id="UINC01144705">
    <property type="protein sequence ID" value="SVD34382.1"/>
    <property type="molecule type" value="Genomic_DNA"/>
</dbReference>
<proteinExistence type="predicted"/>
<dbReference type="PANTHER" id="PTHR42886:SF42">
    <property type="entry name" value="ALPHA_BETA-HYDROLASES SUPERFAMILY PROTEIN"/>
    <property type="match status" value="1"/>
</dbReference>
<gene>
    <name evidence="2" type="ORF">METZ01_LOCUS387236</name>
</gene>
<accession>A0A382UJQ5</accession>
<dbReference type="GO" id="GO:0055088">
    <property type="term" value="P:lipid homeostasis"/>
    <property type="evidence" value="ECO:0007669"/>
    <property type="project" value="TreeGrafter"/>
</dbReference>
<dbReference type="PANTHER" id="PTHR42886">
    <property type="entry name" value="RE40534P-RELATED"/>
    <property type="match status" value="1"/>
</dbReference>
<dbReference type="Gene3D" id="3.40.50.1820">
    <property type="entry name" value="alpha/beta hydrolase"/>
    <property type="match status" value="1"/>
</dbReference>
<dbReference type="GO" id="GO:0042171">
    <property type="term" value="F:lysophosphatidic acid acyltransferase activity"/>
    <property type="evidence" value="ECO:0007669"/>
    <property type="project" value="TreeGrafter"/>
</dbReference>
<feature type="domain" description="AB hydrolase-1" evidence="1">
    <location>
        <begin position="19"/>
        <end position="247"/>
    </location>
</feature>
<dbReference type="InterPro" id="IPR000073">
    <property type="entry name" value="AB_hydrolase_1"/>
</dbReference>
<evidence type="ECO:0000259" key="1">
    <source>
        <dbReference type="Pfam" id="PF12697"/>
    </source>
</evidence>
<dbReference type="Pfam" id="PF12697">
    <property type="entry name" value="Abhydrolase_6"/>
    <property type="match status" value="1"/>
</dbReference>
<dbReference type="GO" id="GO:0052689">
    <property type="term" value="F:carboxylic ester hydrolase activity"/>
    <property type="evidence" value="ECO:0007669"/>
    <property type="project" value="TreeGrafter"/>
</dbReference>
<dbReference type="SUPFAM" id="SSF53474">
    <property type="entry name" value="alpha/beta-Hydrolases"/>
    <property type="match status" value="1"/>
</dbReference>
<evidence type="ECO:0000313" key="2">
    <source>
        <dbReference type="EMBL" id="SVD34382.1"/>
    </source>
</evidence>